<evidence type="ECO:0000313" key="3">
    <source>
        <dbReference type="EMBL" id="NYD54157.1"/>
    </source>
</evidence>
<gene>
    <name evidence="3" type="ORF">BKA02_001212</name>
</gene>
<dbReference type="Gene3D" id="2.130.10.120">
    <property type="entry name" value="Prolyl oligopeptidase, N-terminal domain"/>
    <property type="match status" value="1"/>
</dbReference>
<dbReference type="SUPFAM" id="SSF69304">
    <property type="entry name" value="Tricorn protease N-terminal domain"/>
    <property type="match status" value="1"/>
</dbReference>
<comment type="caution">
    <text evidence="3">The sequence shown here is derived from an EMBL/GenBank/DDBJ whole genome shotgun (WGS) entry which is preliminary data.</text>
</comment>
<dbReference type="EMBL" id="JACCBH010000001">
    <property type="protein sequence ID" value="NYD54157.1"/>
    <property type="molecule type" value="Genomic_DNA"/>
</dbReference>
<keyword evidence="2" id="KW-1133">Transmembrane helix</keyword>
<protein>
    <recommendedName>
        <fullName evidence="5">SbsA Ig-like domain-containing protein</fullName>
    </recommendedName>
</protein>
<keyword evidence="4" id="KW-1185">Reference proteome</keyword>
<evidence type="ECO:0008006" key="5">
    <source>
        <dbReference type="Google" id="ProtNLM"/>
    </source>
</evidence>
<name>A0A7Y9JLW8_9MICO</name>
<keyword evidence="2" id="KW-0472">Membrane</keyword>
<feature type="compositionally biased region" description="Basic and acidic residues" evidence="1">
    <location>
        <begin position="1"/>
        <end position="25"/>
    </location>
</feature>
<proteinExistence type="predicted"/>
<dbReference type="Proteomes" id="UP000552045">
    <property type="component" value="Unassembled WGS sequence"/>
</dbReference>
<organism evidence="3 4">
    <name type="scientific">Microbacterium pseudoresistens</name>
    <dbReference type="NCBI Taxonomy" id="640634"/>
    <lineage>
        <taxon>Bacteria</taxon>
        <taxon>Bacillati</taxon>
        <taxon>Actinomycetota</taxon>
        <taxon>Actinomycetes</taxon>
        <taxon>Micrococcales</taxon>
        <taxon>Microbacteriaceae</taxon>
        <taxon>Microbacterium</taxon>
    </lineage>
</organism>
<evidence type="ECO:0000313" key="4">
    <source>
        <dbReference type="Proteomes" id="UP000552045"/>
    </source>
</evidence>
<accession>A0A7Y9JLW8</accession>
<evidence type="ECO:0000256" key="2">
    <source>
        <dbReference type="SAM" id="Phobius"/>
    </source>
</evidence>
<evidence type="ECO:0000256" key="1">
    <source>
        <dbReference type="SAM" id="MobiDB-lite"/>
    </source>
</evidence>
<dbReference type="AlphaFoldDB" id="A0A7Y9JLW8"/>
<keyword evidence="2" id="KW-0812">Transmembrane</keyword>
<feature type="region of interest" description="Disordered" evidence="1">
    <location>
        <begin position="1"/>
        <end position="74"/>
    </location>
</feature>
<reference evidence="3 4" key="1">
    <citation type="submission" date="2020-07" db="EMBL/GenBank/DDBJ databases">
        <title>Sequencing the genomes of 1000 actinobacteria strains.</title>
        <authorList>
            <person name="Klenk H.-P."/>
        </authorList>
    </citation>
    <scope>NUCLEOTIDE SEQUENCE [LARGE SCALE GENOMIC DNA]</scope>
    <source>
        <strain evidence="3 4">DSM 22185</strain>
    </source>
</reference>
<feature type="transmembrane region" description="Helical" evidence="2">
    <location>
        <begin position="79"/>
        <end position="103"/>
    </location>
</feature>
<sequence length="527" mass="55409">MSTDDVGRPRTRAEARALREAEEAAQRASDPAPPTVDEAPTPVTPRMPAGPQARPEPQAKPEPEAKPGPQATRGNGRRFGIALAAVLGALVLVVAGLSAVSLFQGPRIASVSVDPAAAVEDSGTRLILTANQPLAEVDPAQVSVDPAVPFTVDTAGRGLGIRFTVPLDDDTEYTVTANDLTAAGGGPASTLTTSFRTPAAQLFLLQRDPEGDDVIFRTDLSGEKAVPVFRSESITDFRTTDDRLVVATEVDGLSQLRVMDRDGANEKELALPGTGYVARLQVSERGGLVGYTYTDQNVSADSGRAGVLVTQSLKGGEPTIVELPDNTPSIAEWQFVPDSSAALFIDFTGTLYIDDRSGDAGPTPLGLTQTIEGISRGTYTAIVQRDFQLLELDLADGSVSPLPASEPDFGIPRTIIPFPGGTLRHTTARDAAGLPTGQGIVRVDDDGAAEMLYSVTGSDVIVQACASPSGQYAAIVVAPNLVENRHDRSLLPLPMTLQMHILDTRTGDEQVVLSGFDPSWCATGPRL</sequence>
<dbReference type="RefSeq" id="WP_179432252.1">
    <property type="nucleotide sequence ID" value="NZ_BAABLC010000001.1"/>
</dbReference>